<reference evidence="1 2" key="1">
    <citation type="journal article" date="2019" name="Int. J. Syst. Evol. Microbiol.">
        <title>The Global Catalogue of Microorganisms (GCM) 10K type strain sequencing project: providing services to taxonomists for standard genome sequencing and annotation.</title>
        <authorList>
            <consortium name="The Broad Institute Genomics Platform"/>
            <consortium name="The Broad Institute Genome Sequencing Center for Infectious Disease"/>
            <person name="Wu L."/>
            <person name="Ma J."/>
        </authorList>
    </citation>
    <scope>NUCLEOTIDE SEQUENCE [LARGE SCALE GENOMIC DNA]</scope>
    <source>
        <strain evidence="1 2">IBRC-M 10256</strain>
    </source>
</reference>
<keyword evidence="2" id="KW-1185">Reference proteome</keyword>
<accession>A0ABD5NQ49</accession>
<dbReference type="InterPro" id="IPR058264">
    <property type="entry name" value="DUF7958"/>
</dbReference>
<dbReference type="Proteomes" id="UP001595846">
    <property type="component" value="Unassembled WGS sequence"/>
</dbReference>
<evidence type="ECO:0000313" key="1">
    <source>
        <dbReference type="EMBL" id="MFC3959158.1"/>
    </source>
</evidence>
<dbReference type="Pfam" id="PF25858">
    <property type="entry name" value="DUF7958"/>
    <property type="match status" value="1"/>
</dbReference>
<evidence type="ECO:0000313" key="2">
    <source>
        <dbReference type="Proteomes" id="UP001595846"/>
    </source>
</evidence>
<dbReference type="AlphaFoldDB" id="A0ABD5NQ49"/>
<name>A0ABD5NQ49_9EURY</name>
<gene>
    <name evidence="1" type="ORF">ACFOUR_12360</name>
</gene>
<organism evidence="1 2">
    <name type="scientific">Halovivax cerinus</name>
    <dbReference type="NCBI Taxonomy" id="1487865"/>
    <lineage>
        <taxon>Archaea</taxon>
        <taxon>Methanobacteriati</taxon>
        <taxon>Methanobacteriota</taxon>
        <taxon>Stenosarchaea group</taxon>
        <taxon>Halobacteria</taxon>
        <taxon>Halobacteriales</taxon>
        <taxon>Natrialbaceae</taxon>
        <taxon>Halovivax</taxon>
    </lineage>
</organism>
<protein>
    <submittedName>
        <fullName evidence="1">Uncharacterized protein</fullName>
    </submittedName>
</protein>
<proteinExistence type="predicted"/>
<dbReference type="RefSeq" id="WP_343217319.1">
    <property type="nucleotide sequence ID" value="NZ_CP101824.1"/>
</dbReference>
<dbReference type="GeneID" id="73902574"/>
<dbReference type="EMBL" id="JBHSAQ010000010">
    <property type="protein sequence ID" value="MFC3959158.1"/>
    <property type="molecule type" value="Genomic_DNA"/>
</dbReference>
<comment type="caution">
    <text evidence="1">The sequence shown here is derived from an EMBL/GenBank/DDBJ whole genome shotgun (WGS) entry which is preliminary data.</text>
</comment>
<sequence length="273" mass="30547">MNNQARRFAQYYVYCERGYDTVPPHIHPERLNAVRVAIATLSESAFEHHFGDLYQQLRSHEDAGIERVVPIPSAAKRPDSVLYRKNAYLGVNPLETEFASEAESIAARHGLDLSAETLETRSLGGVTDAALDAWREVGEELAGLVDAADGNLSESLELAGTSSLHMTYIDDRGEEHVTDSDEPFDRDPDARFELPVMDAGSLSEFQDYLNHNLACQVRDAFVRMGLQPPEPFQILGYGDFEAAEQYKRLDMYPNYVDPELETQGLFSKLTSLV</sequence>